<evidence type="ECO:0000313" key="7">
    <source>
        <dbReference type="Proteomes" id="UP000673691"/>
    </source>
</evidence>
<keyword evidence="3 4" id="KW-0129">CBS domain</keyword>
<dbReference type="SUPFAM" id="SSF54631">
    <property type="entry name" value="CBS-domain pair"/>
    <property type="match status" value="2"/>
</dbReference>
<sequence length="332" mass="36902">MLTVSTFVRLFHKYSSHPSPAAALEEIEQLQVQGWQDMERKAGAADPSLLKLHPSESLYEATKLLVNSRSHKLPVVDVDSTSKRELVVSVLTQYRIIKYIAANSLAELRIGTYENLVTATLDTSVVHLINLFVKKSITVVPILENGNPGDRRFFSSVRLRDAGPHLRLCKGLVSLTFLDVFRTSTGIVVNVYEQRDVMVSKGRPEAACSREFIARLKPCKFAENSNLARGGLHYDLSMPVSEALLLRPEVSRRDTRYSSAGWSRLLLIFLPVVSGVDAKTFEGVHTCTPDESLCSVFETMKTSPVHRLIVVDVDNSLVGVVSLGDLLKFFID</sequence>
<dbReference type="InterPro" id="IPR050511">
    <property type="entry name" value="AMPK_gamma/SDS23_families"/>
</dbReference>
<evidence type="ECO:0000259" key="5">
    <source>
        <dbReference type="PROSITE" id="PS51371"/>
    </source>
</evidence>
<evidence type="ECO:0000256" key="2">
    <source>
        <dbReference type="ARBA" id="ARBA00022737"/>
    </source>
</evidence>
<evidence type="ECO:0000256" key="4">
    <source>
        <dbReference type="PROSITE-ProRule" id="PRU00703"/>
    </source>
</evidence>
<gene>
    <name evidence="6" type="ORF">BJ554DRAFT_3306</name>
</gene>
<evidence type="ECO:0000256" key="1">
    <source>
        <dbReference type="ARBA" id="ARBA00006750"/>
    </source>
</evidence>
<dbReference type="GO" id="GO:0019887">
    <property type="term" value="F:protein kinase regulator activity"/>
    <property type="evidence" value="ECO:0007669"/>
    <property type="project" value="TreeGrafter"/>
</dbReference>
<dbReference type="Proteomes" id="UP000673691">
    <property type="component" value="Unassembled WGS sequence"/>
</dbReference>
<dbReference type="EMBL" id="JAEFCI010011077">
    <property type="protein sequence ID" value="KAG5456838.1"/>
    <property type="molecule type" value="Genomic_DNA"/>
</dbReference>
<dbReference type="OrthoDB" id="286637at2759"/>
<keyword evidence="2" id="KW-0677">Repeat</keyword>
<dbReference type="Gene3D" id="3.10.580.10">
    <property type="entry name" value="CBS-domain"/>
    <property type="match status" value="3"/>
</dbReference>
<accession>A0A8H7ZNN5</accession>
<dbReference type="InterPro" id="IPR046342">
    <property type="entry name" value="CBS_dom_sf"/>
</dbReference>
<dbReference type="GO" id="GO:0016208">
    <property type="term" value="F:AMP binding"/>
    <property type="evidence" value="ECO:0007669"/>
    <property type="project" value="TreeGrafter"/>
</dbReference>
<dbReference type="Pfam" id="PF00571">
    <property type="entry name" value="CBS"/>
    <property type="match status" value="2"/>
</dbReference>
<keyword evidence="7" id="KW-1185">Reference proteome</keyword>
<dbReference type="PANTHER" id="PTHR13780">
    <property type="entry name" value="AMP-ACTIVATED PROTEIN KINASE, GAMMA REGULATORY SUBUNIT"/>
    <property type="match status" value="1"/>
</dbReference>
<comment type="caution">
    <text evidence="6">The sequence shown here is derived from an EMBL/GenBank/DDBJ whole genome shotgun (WGS) entry which is preliminary data.</text>
</comment>
<evidence type="ECO:0000313" key="6">
    <source>
        <dbReference type="EMBL" id="KAG5456838.1"/>
    </source>
</evidence>
<reference evidence="6 7" key="1">
    <citation type="journal article" name="Sci. Rep.">
        <title>Genome-scale phylogenetic analyses confirm Olpidium as the closest living zoosporic fungus to the non-flagellated, terrestrial fungi.</title>
        <authorList>
            <person name="Chang Y."/>
            <person name="Rochon D."/>
            <person name="Sekimoto S."/>
            <person name="Wang Y."/>
            <person name="Chovatia M."/>
            <person name="Sandor L."/>
            <person name="Salamov A."/>
            <person name="Grigoriev I.V."/>
            <person name="Stajich J.E."/>
            <person name="Spatafora J.W."/>
        </authorList>
    </citation>
    <scope>NUCLEOTIDE SEQUENCE [LARGE SCALE GENOMIC DNA]</scope>
    <source>
        <strain evidence="6">S191</strain>
    </source>
</reference>
<dbReference type="SMART" id="SM00116">
    <property type="entry name" value="CBS"/>
    <property type="match status" value="2"/>
</dbReference>
<dbReference type="InterPro" id="IPR000644">
    <property type="entry name" value="CBS_dom"/>
</dbReference>
<dbReference type="PANTHER" id="PTHR13780:SF35">
    <property type="entry name" value="LD22662P"/>
    <property type="match status" value="1"/>
</dbReference>
<evidence type="ECO:0000256" key="3">
    <source>
        <dbReference type="ARBA" id="ARBA00023122"/>
    </source>
</evidence>
<protein>
    <recommendedName>
        <fullName evidence="5">CBS domain-containing protein</fullName>
    </recommendedName>
</protein>
<name>A0A8H7ZNN5_9FUNG</name>
<proteinExistence type="inferred from homology"/>
<comment type="similarity">
    <text evidence="1">Belongs to the 5'-AMP-activated protein kinase gamma subunit family.</text>
</comment>
<organism evidence="6 7">
    <name type="scientific">Olpidium bornovanus</name>
    <dbReference type="NCBI Taxonomy" id="278681"/>
    <lineage>
        <taxon>Eukaryota</taxon>
        <taxon>Fungi</taxon>
        <taxon>Fungi incertae sedis</taxon>
        <taxon>Olpidiomycota</taxon>
        <taxon>Olpidiomycotina</taxon>
        <taxon>Olpidiomycetes</taxon>
        <taxon>Olpidiales</taxon>
        <taxon>Olpidiaceae</taxon>
        <taxon>Olpidium</taxon>
    </lineage>
</organism>
<dbReference type="GO" id="GO:0005737">
    <property type="term" value="C:cytoplasm"/>
    <property type="evidence" value="ECO:0007669"/>
    <property type="project" value="TreeGrafter"/>
</dbReference>
<dbReference type="GO" id="GO:0005634">
    <property type="term" value="C:nucleus"/>
    <property type="evidence" value="ECO:0007669"/>
    <property type="project" value="TreeGrafter"/>
</dbReference>
<feature type="domain" description="CBS" evidence="5">
    <location>
        <begin position="45"/>
        <end position="107"/>
    </location>
</feature>
<dbReference type="GO" id="GO:0031588">
    <property type="term" value="C:nucleotide-activated protein kinase complex"/>
    <property type="evidence" value="ECO:0007669"/>
    <property type="project" value="TreeGrafter"/>
</dbReference>
<dbReference type="GO" id="GO:0019901">
    <property type="term" value="F:protein kinase binding"/>
    <property type="evidence" value="ECO:0007669"/>
    <property type="project" value="TreeGrafter"/>
</dbReference>
<dbReference type="PROSITE" id="PS51371">
    <property type="entry name" value="CBS"/>
    <property type="match status" value="2"/>
</dbReference>
<dbReference type="AlphaFoldDB" id="A0A8H7ZNN5"/>
<feature type="domain" description="CBS" evidence="5">
    <location>
        <begin position="278"/>
        <end position="332"/>
    </location>
</feature>